<evidence type="ECO:0000313" key="3">
    <source>
        <dbReference type="EMBL" id="KAK4788893.1"/>
    </source>
</evidence>
<sequence>MEVRAACSSSGHCKIRKRGCSSSSSSSLVRRYRLKKAILVGKRTGSSTPVPTWKVGGLKSPAALVIPNSSSLSVMGDARGKKGVPVPVSARKLGATLWEINEVPSPVKETPLDEKKAMERRREKPLLSNPSYSSFPEVPEGGKHRRRSSAAADYIGDGGGGGPEDTITNTTVIEMESHLHGKNRGQGSAMDSPGTRLKDLINSLTTAKELLKVLYRVGGLKKQQSSTVSLLTALRTELDRAFTQVGGLVHESRAYQTEIRFMTRRFAEEKAAWKAKERDRVRNAIARMAEELEVERKLRRQTERLNKKLGKELMDMKGSLTRAVKELEGERRAKEVLEQVCDELANGVGEDRAVVEELKRESAKVLEEVEKEREMLQLADVLREERVQMKLSEAKYLYEEKNAAVERLRSELEKYLKAKTGNEDDDNGDLMMSNYSISKDGDEANGGDVEEEESEGDGNGSADSDLHSIELNMDNTRSYKWSYGEGIEALDPTKRDSLDKELTFHGRRSLSERIHWASISLKRDPSESEVADTELRPKSSENLTGFDRGRLLEFVSQAQGKNREEDESKRHKAIKGLKDSIMSSLGLASLQTVASPVRRWGPVQHPTRIEPARISSECECECGTDLIKFET</sequence>
<organism evidence="3 4">
    <name type="scientific">Trapa natans</name>
    <name type="common">Water chestnut</name>
    <dbReference type="NCBI Taxonomy" id="22666"/>
    <lineage>
        <taxon>Eukaryota</taxon>
        <taxon>Viridiplantae</taxon>
        <taxon>Streptophyta</taxon>
        <taxon>Embryophyta</taxon>
        <taxon>Tracheophyta</taxon>
        <taxon>Spermatophyta</taxon>
        <taxon>Magnoliopsida</taxon>
        <taxon>eudicotyledons</taxon>
        <taxon>Gunneridae</taxon>
        <taxon>Pentapetalae</taxon>
        <taxon>rosids</taxon>
        <taxon>malvids</taxon>
        <taxon>Myrtales</taxon>
        <taxon>Lythraceae</taxon>
        <taxon>Trapa</taxon>
    </lineage>
</organism>
<proteinExistence type="predicted"/>
<dbReference type="InterPro" id="IPR043424">
    <property type="entry name" value="BLT-like"/>
</dbReference>
<gene>
    <name evidence="3" type="ORF">SAY86_020212</name>
</gene>
<comment type="caution">
    <text evidence="3">The sequence shown here is derived from an EMBL/GenBank/DDBJ whole genome shotgun (WGS) entry which is preliminary data.</text>
</comment>
<protein>
    <submittedName>
        <fullName evidence="3">Uncharacterized protein</fullName>
    </submittedName>
</protein>
<feature type="region of interest" description="Disordered" evidence="2">
    <location>
        <begin position="109"/>
        <end position="163"/>
    </location>
</feature>
<dbReference type="Proteomes" id="UP001346149">
    <property type="component" value="Unassembled WGS sequence"/>
</dbReference>
<feature type="region of interest" description="Disordered" evidence="2">
    <location>
        <begin position="419"/>
        <end position="466"/>
    </location>
</feature>
<evidence type="ECO:0000256" key="1">
    <source>
        <dbReference type="SAM" id="Coils"/>
    </source>
</evidence>
<accession>A0AAN7LIN9</accession>
<dbReference type="PANTHER" id="PTHR31071:SF16">
    <property type="entry name" value="MYB-LIKE PROTEIN Z ISOFORM X1"/>
    <property type="match status" value="1"/>
</dbReference>
<dbReference type="AlphaFoldDB" id="A0AAN7LIN9"/>
<dbReference type="PANTHER" id="PTHR31071">
    <property type="entry name" value="GB|AAF24581.1"/>
    <property type="match status" value="1"/>
</dbReference>
<keyword evidence="4" id="KW-1185">Reference proteome</keyword>
<evidence type="ECO:0000256" key="2">
    <source>
        <dbReference type="SAM" id="MobiDB-lite"/>
    </source>
</evidence>
<reference evidence="3 4" key="1">
    <citation type="journal article" date="2023" name="Hortic Res">
        <title>Pangenome of water caltrop reveals structural variations and asymmetric subgenome divergence after allopolyploidization.</title>
        <authorList>
            <person name="Zhang X."/>
            <person name="Chen Y."/>
            <person name="Wang L."/>
            <person name="Yuan Y."/>
            <person name="Fang M."/>
            <person name="Shi L."/>
            <person name="Lu R."/>
            <person name="Comes H.P."/>
            <person name="Ma Y."/>
            <person name="Chen Y."/>
            <person name="Huang G."/>
            <person name="Zhou Y."/>
            <person name="Zheng Z."/>
            <person name="Qiu Y."/>
        </authorList>
    </citation>
    <scope>NUCLEOTIDE SEQUENCE [LARGE SCALE GENOMIC DNA]</scope>
    <source>
        <strain evidence="3">F231</strain>
    </source>
</reference>
<feature type="compositionally biased region" description="Basic and acidic residues" evidence="2">
    <location>
        <begin position="110"/>
        <end position="125"/>
    </location>
</feature>
<name>A0AAN7LIN9_TRANT</name>
<dbReference type="EMBL" id="JAXQNO010000011">
    <property type="protein sequence ID" value="KAK4788893.1"/>
    <property type="molecule type" value="Genomic_DNA"/>
</dbReference>
<evidence type="ECO:0000313" key="4">
    <source>
        <dbReference type="Proteomes" id="UP001346149"/>
    </source>
</evidence>
<feature type="compositionally biased region" description="Acidic residues" evidence="2">
    <location>
        <begin position="443"/>
        <end position="456"/>
    </location>
</feature>
<keyword evidence="1" id="KW-0175">Coiled coil</keyword>
<feature type="coiled-coil region" evidence="1">
    <location>
        <begin position="355"/>
        <end position="418"/>
    </location>
</feature>